<evidence type="ECO:0000313" key="2">
    <source>
        <dbReference type="EMBL" id="RKI08743.1"/>
    </source>
</evidence>
<dbReference type="EMBL" id="RAWI01000099">
    <property type="protein sequence ID" value="RKI08743.1"/>
    <property type="molecule type" value="Genomic_DNA"/>
</dbReference>
<name>A0ABX9QIX9_9BACT</name>
<feature type="region of interest" description="Disordered" evidence="1">
    <location>
        <begin position="313"/>
        <end position="343"/>
    </location>
</feature>
<sequence>MATSMMKQLVMLTGVALTLQTGCATTKPAPQLCQRDADLNVRSAPTPDVWFALLLHGYDKERNVVPRPAVDCSGAPVVWQDPVLDECREAGPPSEPLPPAEKLTEEDLVMVTTQARERLVWVITRRYTNGEGVGPVARVLTTETGFSVEALGTLRALPLRAQLRMEHVAGTEVLVAEGDACTTDASEEQVCRRAVRIMPLRSHRFFGEAVSSKDKACLGAAWFPLSRELSFTLPSGLRRTYELASTVSFKADGITVQEQVQVTDSDPTQPAVAPRLYRRAQDHRELTVQDNVLQGSAPSLWVRMIEQQLLAGAKPLPEQEVLPRTPPSVTKEAAPKTASGAKP</sequence>
<evidence type="ECO:0008006" key="4">
    <source>
        <dbReference type="Google" id="ProtNLM"/>
    </source>
</evidence>
<reference evidence="2 3" key="1">
    <citation type="submission" date="2018-09" db="EMBL/GenBank/DDBJ databases">
        <authorList>
            <person name="Livingstone P.G."/>
            <person name="Whitworth D.E."/>
        </authorList>
    </citation>
    <scope>NUCLEOTIDE SEQUENCE [LARGE SCALE GENOMIC DNA]</scope>
    <source>
        <strain evidence="2 3">CA031B</strain>
    </source>
</reference>
<dbReference type="Proteomes" id="UP000278907">
    <property type="component" value="Unassembled WGS sequence"/>
</dbReference>
<evidence type="ECO:0000313" key="3">
    <source>
        <dbReference type="Proteomes" id="UP000278907"/>
    </source>
</evidence>
<keyword evidence="3" id="KW-1185">Reference proteome</keyword>
<organism evidence="2 3">
    <name type="scientific">Corallococcus praedator</name>
    <dbReference type="NCBI Taxonomy" id="2316724"/>
    <lineage>
        <taxon>Bacteria</taxon>
        <taxon>Pseudomonadati</taxon>
        <taxon>Myxococcota</taxon>
        <taxon>Myxococcia</taxon>
        <taxon>Myxococcales</taxon>
        <taxon>Cystobacterineae</taxon>
        <taxon>Myxococcaceae</taxon>
        <taxon>Corallococcus</taxon>
    </lineage>
</organism>
<gene>
    <name evidence="2" type="ORF">D7Y13_15510</name>
</gene>
<comment type="caution">
    <text evidence="2">The sequence shown here is derived from an EMBL/GenBank/DDBJ whole genome shotgun (WGS) entry which is preliminary data.</text>
</comment>
<protein>
    <recommendedName>
        <fullName evidence="4">Lipoprotein</fullName>
    </recommendedName>
</protein>
<evidence type="ECO:0000256" key="1">
    <source>
        <dbReference type="SAM" id="MobiDB-lite"/>
    </source>
</evidence>
<dbReference type="RefSeq" id="WP_120584330.1">
    <property type="nucleotide sequence ID" value="NZ_RAWI01000099.1"/>
</dbReference>
<accession>A0ABX9QIX9</accession>
<proteinExistence type="predicted"/>